<keyword evidence="1" id="KW-0472">Membrane</keyword>
<dbReference type="STRING" id="4999.A0A1Y1URL1"/>
<evidence type="ECO:0000313" key="2">
    <source>
        <dbReference type="EMBL" id="ORX40134.1"/>
    </source>
</evidence>
<dbReference type="GeneID" id="33559684"/>
<dbReference type="EMBL" id="NBSH01000002">
    <property type="protein sequence ID" value="ORX40134.1"/>
    <property type="molecule type" value="Genomic_DNA"/>
</dbReference>
<dbReference type="InParanoid" id="A0A1Y1URL1"/>
<dbReference type="Proteomes" id="UP000193218">
    <property type="component" value="Unassembled WGS sequence"/>
</dbReference>
<keyword evidence="1" id="KW-0812">Transmembrane</keyword>
<dbReference type="OrthoDB" id="2562172at2759"/>
<protein>
    <submittedName>
        <fullName evidence="2">Uncharacterized protein</fullName>
    </submittedName>
</protein>
<comment type="caution">
    <text evidence="2">The sequence shown here is derived from an EMBL/GenBank/DDBJ whole genome shotgun (WGS) entry which is preliminary data.</text>
</comment>
<dbReference type="PANTHER" id="PTHR36587">
    <property type="entry name" value="EXPRESSION SITE-ASSOCIATED GENE 3 (ESAG3)-LIKE PROTEIN"/>
    <property type="match status" value="1"/>
</dbReference>
<keyword evidence="1" id="KW-1133">Transmembrane helix</keyword>
<reference evidence="2 3" key="1">
    <citation type="submission" date="2017-03" db="EMBL/GenBank/DDBJ databases">
        <title>Widespread Adenine N6-methylation of Active Genes in Fungi.</title>
        <authorList>
            <consortium name="DOE Joint Genome Institute"/>
            <person name="Mondo S.J."/>
            <person name="Dannebaum R.O."/>
            <person name="Kuo R.C."/>
            <person name="Louie K.B."/>
            <person name="Bewick A.J."/>
            <person name="Labutti K."/>
            <person name="Haridas S."/>
            <person name="Kuo A."/>
            <person name="Salamov A."/>
            <person name="Ahrendt S.R."/>
            <person name="Lau R."/>
            <person name="Bowen B.P."/>
            <person name="Lipzen A."/>
            <person name="Sullivan W."/>
            <person name="Andreopoulos W.B."/>
            <person name="Clum A."/>
            <person name="Lindquist E."/>
            <person name="Daum C."/>
            <person name="Northen T.R."/>
            <person name="Ramamoorthy G."/>
            <person name="Schmitz R.J."/>
            <person name="Gryganskyi A."/>
            <person name="Culley D."/>
            <person name="Magnuson J."/>
            <person name="James T.Y."/>
            <person name="O'Malley M.A."/>
            <person name="Stajich J.E."/>
            <person name="Spatafora J.W."/>
            <person name="Visel A."/>
            <person name="Grigoriev I.V."/>
        </authorList>
    </citation>
    <scope>NUCLEOTIDE SEQUENCE [LARGE SCALE GENOMIC DNA]</scope>
    <source>
        <strain evidence="2 3">NRRL Y-17943</strain>
    </source>
</reference>
<feature type="transmembrane region" description="Helical" evidence="1">
    <location>
        <begin position="20"/>
        <end position="38"/>
    </location>
</feature>
<dbReference type="AlphaFoldDB" id="A0A1Y1URL1"/>
<name>A0A1Y1URL1_9TREE</name>
<sequence length="478" mass="53976">MSSPLLGTPRVMPRARSGRRLQQVFVYGGICFCIFLLVHRLRESDREQLVQPMSIISPYAFAPRNWNAQSYLHYSPDSAVDFHHGWSESAPSSPLSSSQKKESLPDVHLLLPVNKVAARRGDRFCKTAIGAIMTGYKPFVYNWGGEAANIGKTHRQKVSVLRDILRTTATGWREDDLIFVIDALDVWLQLPPADVARRFAQFDQDLVYVGAEKHCAPNPWDSPECRNAPESPLPKNLWDLKTMKPASNEHSSLARHANSGTILGRKDRMAETLTELASILEAEDYGYAGDQASFNQLLGKGGRRLGVDYYHRLFWPSAADDQNMHFINTPVHPDHHLLRGPDDLHSVTGAPINPRDDIIPWDSYPAMGHHQLTGQVPIALHFNGYRGKDLVNEWWGIPWYSAERFRAMAKEKMADATISVMKRDGTISEDIPIRDICWDLTKDFFDGMPDNWVDPTGKLVRSGKIDESLHEEDVDETV</sequence>
<dbReference type="PANTHER" id="PTHR36587:SF2">
    <property type="entry name" value="EXPRESSION SITE-ASSOCIATED GENE 3 (ESAG3)-LIKE PROTEIN"/>
    <property type="match status" value="1"/>
</dbReference>
<dbReference type="CDD" id="cd22997">
    <property type="entry name" value="GT_LH"/>
    <property type="match status" value="1"/>
</dbReference>
<accession>A0A1Y1URL1</accession>
<evidence type="ECO:0000313" key="3">
    <source>
        <dbReference type="Proteomes" id="UP000193218"/>
    </source>
</evidence>
<organism evidence="2 3">
    <name type="scientific">Kockovaella imperatae</name>
    <dbReference type="NCBI Taxonomy" id="4999"/>
    <lineage>
        <taxon>Eukaryota</taxon>
        <taxon>Fungi</taxon>
        <taxon>Dikarya</taxon>
        <taxon>Basidiomycota</taxon>
        <taxon>Agaricomycotina</taxon>
        <taxon>Tremellomycetes</taxon>
        <taxon>Tremellales</taxon>
        <taxon>Cuniculitremaceae</taxon>
        <taxon>Kockovaella</taxon>
    </lineage>
</organism>
<dbReference type="RefSeq" id="XP_021873919.1">
    <property type="nucleotide sequence ID" value="XM_022017875.1"/>
</dbReference>
<gene>
    <name evidence="2" type="ORF">BD324DRAFT_648738</name>
</gene>
<evidence type="ECO:0000256" key="1">
    <source>
        <dbReference type="SAM" id="Phobius"/>
    </source>
</evidence>
<proteinExistence type="predicted"/>
<keyword evidence="3" id="KW-1185">Reference proteome</keyword>